<dbReference type="InterPro" id="IPR005900">
    <property type="entry name" value="6-phosphogluconolactonase_DevB"/>
</dbReference>
<accession>A0ABS5VUR1</accession>
<keyword evidence="7 9" id="KW-0378">Hydrolase</keyword>
<proteinExistence type="inferred from homology"/>
<organism evidence="9 10">
    <name type="scientific">Chryseosolibacter indicus</name>
    <dbReference type="NCBI Taxonomy" id="2782351"/>
    <lineage>
        <taxon>Bacteria</taxon>
        <taxon>Pseudomonadati</taxon>
        <taxon>Bacteroidota</taxon>
        <taxon>Cytophagia</taxon>
        <taxon>Cytophagales</taxon>
        <taxon>Chryseotaleaceae</taxon>
        <taxon>Chryseosolibacter</taxon>
    </lineage>
</organism>
<evidence type="ECO:0000256" key="3">
    <source>
        <dbReference type="ARBA" id="ARBA00004961"/>
    </source>
</evidence>
<dbReference type="InterPro" id="IPR039104">
    <property type="entry name" value="6PGL"/>
</dbReference>
<dbReference type="InterPro" id="IPR006148">
    <property type="entry name" value="Glc/Gal-6P_isomerase"/>
</dbReference>
<evidence type="ECO:0000259" key="8">
    <source>
        <dbReference type="Pfam" id="PF01182"/>
    </source>
</evidence>
<gene>
    <name evidence="7 9" type="primary">pgl</name>
    <name evidence="9" type="ORF">KK060_14460</name>
</gene>
<evidence type="ECO:0000313" key="9">
    <source>
        <dbReference type="EMBL" id="MBT1704494.1"/>
    </source>
</evidence>
<comment type="caution">
    <text evidence="9">The sequence shown here is derived from an EMBL/GenBank/DDBJ whole genome shotgun (WGS) entry which is preliminary data.</text>
</comment>
<dbReference type="EMBL" id="JAHESD010000032">
    <property type="protein sequence ID" value="MBT1704494.1"/>
    <property type="molecule type" value="Genomic_DNA"/>
</dbReference>
<dbReference type="Proteomes" id="UP000772618">
    <property type="component" value="Unassembled WGS sequence"/>
</dbReference>
<evidence type="ECO:0000256" key="6">
    <source>
        <dbReference type="ARBA" id="ARBA00020337"/>
    </source>
</evidence>
<dbReference type="Pfam" id="PF01182">
    <property type="entry name" value="Glucosamine_iso"/>
    <property type="match status" value="1"/>
</dbReference>
<dbReference type="PANTHER" id="PTHR11054:SF0">
    <property type="entry name" value="6-PHOSPHOGLUCONOLACTONASE"/>
    <property type="match status" value="1"/>
</dbReference>
<evidence type="ECO:0000256" key="7">
    <source>
        <dbReference type="RuleBase" id="RU365095"/>
    </source>
</evidence>
<dbReference type="GO" id="GO:0017057">
    <property type="term" value="F:6-phosphogluconolactonase activity"/>
    <property type="evidence" value="ECO:0007669"/>
    <property type="project" value="UniProtKB-EC"/>
</dbReference>
<evidence type="ECO:0000256" key="4">
    <source>
        <dbReference type="ARBA" id="ARBA00010662"/>
    </source>
</evidence>
<reference evidence="9 10" key="1">
    <citation type="submission" date="2021-05" db="EMBL/GenBank/DDBJ databases">
        <title>A Polyphasic approach of four new species of the genus Ohtaekwangia: Ohtaekwangia histidinii sp. nov., Ohtaekwangia cretensis sp. nov., Ohtaekwangia indiensis sp. nov., Ohtaekwangia reichenbachii sp. nov. from diverse environment.</title>
        <authorList>
            <person name="Octaviana S."/>
        </authorList>
    </citation>
    <scope>NUCLEOTIDE SEQUENCE [LARGE SCALE GENOMIC DNA]</scope>
    <source>
        <strain evidence="9 10">PWU20</strain>
    </source>
</reference>
<comment type="pathway">
    <text evidence="3 7">Carbohydrate degradation; pentose phosphate pathway; D-ribulose 5-phosphate from D-glucose 6-phosphate (oxidative stage): step 2/3.</text>
</comment>
<dbReference type="NCBIfam" id="TIGR01198">
    <property type="entry name" value="pgl"/>
    <property type="match status" value="1"/>
</dbReference>
<keyword evidence="10" id="KW-1185">Reference proteome</keyword>
<comment type="similarity">
    <text evidence="4 7">Belongs to the glucosamine/galactosamine-6-phosphate isomerase family. 6-phosphogluconolactonase subfamily.</text>
</comment>
<feature type="domain" description="Glucosamine/galactosamine-6-phosphate isomerase" evidence="8">
    <location>
        <begin position="9"/>
        <end position="227"/>
    </location>
</feature>
<dbReference type="SUPFAM" id="SSF100950">
    <property type="entry name" value="NagB/RpiA/CoA transferase-like"/>
    <property type="match status" value="1"/>
</dbReference>
<evidence type="ECO:0000256" key="1">
    <source>
        <dbReference type="ARBA" id="ARBA00000832"/>
    </source>
</evidence>
<dbReference type="EC" id="3.1.1.31" evidence="5 7"/>
<evidence type="ECO:0000313" key="10">
    <source>
        <dbReference type="Proteomes" id="UP000772618"/>
    </source>
</evidence>
<evidence type="ECO:0000256" key="2">
    <source>
        <dbReference type="ARBA" id="ARBA00002681"/>
    </source>
</evidence>
<dbReference type="Gene3D" id="3.40.50.1360">
    <property type="match status" value="1"/>
</dbReference>
<evidence type="ECO:0000256" key="5">
    <source>
        <dbReference type="ARBA" id="ARBA00013198"/>
    </source>
</evidence>
<name>A0ABS5VUR1_9BACT</name>
<comment type="catalytic activity">
    <reaction evidence="1 7">
        <text>6-phospho-D-glucono-1,5-lactone + H2O = 6-phospho-D-gluconate + H(+)</text>
        <dbReference type="Rhea" id="RHEA:12556"/>
        <dbReference type="ChEBI" id="CHEBI:15377"/>
        <dbReference type="ChEBI" id="CHEBI:15378"/>
        <dbReference type="ChEBI" id="CHEBI:57955"/>
        <dbReference type="ChEBI" id="CHEBI:58759"/>
        <dbReference type="EC" id="3.1.1.31"/>
    </reaction>
</comment>
<sequence length="238" mass="26509">MLHITDSLESLLADTADFFVRQANDAIQNSGKFTVALSGGSSPKLLYTLLASDRYSDKVKWEHVYFFFGDERFVPSNDPQSNYRMARETLFDPLLITNDKVFPVNTTVSPAESALLYEQAIKNHLGVAGKFDLILLGLGDNSHTASLFPHTAVLHEKQSLVKEVFVQEVNQYRITLTAPLINDAKTIAFLVYGKGKADAVHHILKDPFNPEEYPAQLIQPISGSVHWFLDKDAASRVA</sequence>
<dbReference type="RefSeq" id="WP_254154455.1">
    <property type="nucleotide sequence ID" value="NZ_JAHESD010000032.1"/>
</dbReference>
<comment type="function">
    <text evidence="2 7">Hydrolysis of 6-phosphogluconolactone to 6-phosphogluconate.</text>
</comment>
<dbReference type="InterPro" id="IPR037171">
    <property type="entry name" value="NagB/RpiA_transferase-like"/>
</dbReference>
<dbReference type="CDD" id="cd01400">
    <property type="entry name" value="6PGL"/>
    <property type="match status" value="1"/>
</dbReference>
<protein>
    <recommendedName>
        <fullName evidence="6 7">6-phosphogluconolactonase</fullName>
        <shortName evidence="7">6PGL</shortName>
        <ecNumber evidence="5 7">3.1.1.31</ecNumber>
    </recommendedName>
</protein>
<dbReference type="PANTHER" id="PTHR11054">
    <property type="entry name" value="6-PHOSPHOGLUCONOLACTONASE"/>
    <property type="match status" value="1"/>
</dbReference>